<keyword evidence="3 8" id="KW-0808">Transferase</keyword>
<keyword evidence="7" id="KW-0520">NAD</keyword>
<dbReference type="STRING" id="1298598.JCM21714_3210"/>
<protein>
    <submittedName>
        <fullName evidence="8">Nicotinate-nucleotide adenylyltransferase</fullName>
    </submittedName>
</protein>
<evidence type="ECO:0000313" key="8">
    <source>
        <dbReference type="EMBL" id="GAE94078.1"/>
    </source>
</evidence>
<dbReference type="PANTHER" id="PTHR39321:SF3">
    <property type="entry name" value="PHOSPHOPANTETHEINE ADENYLYLTRANSFERASE"/>
    <property type="match status" value="1"/>
</dbReference>
<proteinExistence type="predicted"/>
<keyword evidence="4 8" id="KW-0548">Nucleotidyltransferase</keyword>
<dbReference type="GO" id="GO:0016779">
    <property type="term" value="F:nucleotidyltransferase activity"/>
    <property type="evidence" value="ECO:0007669"/>
    <property type="project" value="UniProtKB-KW"/>
</dbReference>
<keyword evidence="5" id="KW-0547">Nucleotide-binding</keyword>
<keyword evidence="6" id="KW-0067">ATP-binding</keyword>
<dbReference type="InterPro" id="IPR014729">
    <property type="entry name" value="Rossmann-like_a/b/a_fold"/>
</dbReference>
<dbReference type="SUPFAM" id="SSF52374">
    <property type="entry name" value="Nucleotidylyl transferase"/>
    <property type="match status" value="1"/>
</dbReference>
<evidence type="ECO:0000256" key="6">
    <source>
        <dbReference type="ARBA" id="ARBA00022840"/>
    </source>
</evidence>
<evidence type="ECO:0000256" key="7">
    <source>
        <dbReference type="ARBA" id="ARBA00023027"/>
    </source>
</evidence>
<evidence type="ECO:0000256" key="5">
    <source>
        <dbReference type="ARBA" id="ARBA00022741"/>
    </source>
</evidence>
<dbReference type="AlphaFoldDB" id="W4VMK8"/>
<evidence type="ECO:0000256" key="1">
    <source>
        <dbReference type="ARBA" id="ARBA00004790"/>
    </source>
</evidence>
<evidence type="ECO:0000256" key="3">
    <source>
        <dbReference type="ARBA" id="ARBA00022679"/>
    </source>
</evidence>
<accession>W4VMK8</accession>
<dbReference type="InterPro" id="IPR005248">
    <property type="entry name" value="NadD/NMNAT"/>
</dbReference>
<dbReference type="GO" id="GO:0005524">
    <property type="term" value="F:ATP binding"/>
    <property type="evidence" value="ECO:0007669"/>
    <property type="project" value="UniProtKB-KW"/>
</dbReference>
<keyword evidence="9" id="KW-1185">Reference proteome</keyword>
<name>W4VMK8_9BACI</name>
<gene>
    <name evidence="8" type="ORF">JCM21714_3210</name>
</gene>
<dbReference type="GO" id="GO:0009435">
    <property type="term" value="P:NAD+ biosynthetic process"/>
    <property type="evidence" value="ECO:0007669"/>
    <property type="project" value="InterPro"/>
</dbReference>
<evidence type="ECO:0000256" key="2">
    <source>
        <dbReference type="ARBA" id="ARBA00022642"/>
    </source>
</evidence>
<dbReference type="PANTHER" id="PTHR39321">
    <property type="entry name" value="NICOTINATE-NUCLEOTIDE ADENYLYLTRANSFERASE-RELATED"/>
    <property type="match status" value="1"/>
</dbReference>
<reference evidence="8 9" key="1">
    <citation type="journal article" date="2014" name="Genome Announc.">
        <title>Draft Genome Sequence of the Boron-Tolerant and Moderately Halotolerant Bacterium Gracilibacillus boraciitolerans JCM 21714T.</title>
        <authorList>
            <person name="Ahmed I."/>
            <person name="Oshima K."/>
            <person name="Suda W."/>
            <person name="Kitamura K."/>
            <person name="Iida T."/>
            <person name="Ohmori Y."/>
            <person name="Fujiwara T."/>
            <person name="Hattori M."/>
            <person name="Ohkuma M."/>
        </authorList>
    </citation>
    <scope>NUCLEOTIDE SEQUENCE [LARGE SCALE GENOMIC DNA]</scope>
    <source>
        <strain evidence="8 9">JCM 21714</strain>
    </source>
</reference>
<evidence type="ECO:0000256" key="4">
    <source>
        <dbReference type="ARBA" id="ARBA00022695"/>
    </source>
</evidence>
<dbReference type="RefSeq" id="WP_369403570.1">
    <property type="nucleotide sequence ID" value="NZ_BAVS01000019.1"/>
</dbReference>
<organism evidence="8 9">
    <name type="scientific">Gracilibacillus boraciitolerans JCM 21714</name>
    <dbReference type="NCBI Taxonomy" id="1298598"/>
    <lineage>
        <taxon>Bacteria</taxon>
        <taxon>Bacillati</taxon>
        <taxon>Bacillota</taxon>
        <taxon>Bacilli</taxon>
        <taxon>Bacillales</taxon>
        <taxon>Bacillaceae</taxon>
        <taxon>Gracilibacillus</taxon>
    </lineage>
</organism>
<dbReference type="Gene3D" id="3.40.50.620">
    <property type="entry name" value="HUPs"/>
    <property type="match status" value="1"/>
</dbReference>
<sequence>MITFVGINRPGYTLKSPYPVEEVQMPLMDISSTMIRERLKEGKTIRYLTPPAVIDIINKYKLYS</sequence>
<evidence type="ECO:0000313" key="9">
    <source>
        <dbReference type="Proteomes" id="UP000019102"/>
    </source>
</evidence>
<comment type="caution">
    <text evidence="8">The sequence shown here is derived from an EMBL/GenBank/DDBJ whole genome shotgun (WGS) entry which is preliminary data.</text>
</comment>
<dbReference type="EMBL" id="BAVS01000019">
    <property type="protein sequence ID" value="GAE94078.1"/>
    <property type="molecule type" value="Genomic_DNA"/>
</dbReference>
<dbReference type="Proteomes" id="UP000019102">
    <property type="component" value="Unassembled WGS sequence"/>
</dbReference>
<dbReference type="eggNOG" id="COG1057">
    <property type="taxonomic scope" value="Bacteria"/>
</dbReference>
<comment type="pathway">
    <text evidence="1">Cofactor biosynthesis; NAD(+) biosynthesis.</text>
</comment>
<keyword evidence="2" id="KW-0662">Pyridine nucleotide biosynthesis</keyword>